<dbReference type="Proteomes" id="UP000281170">
    <property type="component" value="Plasmid 8"/>
</dbReference>
<sequence>MNLKGYFKLFIILLMLTLVPGCLGTIWTGANLFYDRHSTYKKINDFTLSAAANHAVFKDKMLNCDLCVIDIAVFNGDILLSGHVPSETLRQEAVNRVKSVDGYRRIFNQLSIRDDTNDTVEDTWITGKIRSQIIADADIDPNRFKIVTSDCIVYLMGDVLPEQAKKVIQIAQETRGVRRVVTLFKYYTLTESNKIVQNKNGLNKFRPSAALPNQESG</sequence>
<organism evidence="2 4">
    <name type="scientific">Legionella adelaidensis</name>
    <dbReference type="NCBI Taxonomy" id="45056"/>
    <lineage>
        <taxon>Bacteria</taxon>
        <taxon>Pseudomonadati</taxon>
        <taxon>Pseudomonadota</taxon>
        <taxon>Gammaproteobacteria</taxon>
        <taxon>Legionellales</taxon>
        <taxon>Legionellaceae</taxon>
        <taxon>Legionella</taxon>
    </lineage>
</organism>
<dbReference type="InterPro" id="IPR051686">
    <property type="entry name" value="Lipoprotein_DolP"/>
</dbReference>
<geneLocation type="plasmid" evidence="3 5">
    <name>8</name>
</geneLocation>
<dbReference type="EMBL" id="LR134417">
    <property type="protein sequence ID" value="VEH82974.1"/>
    <property type="molecule type" value="Genomic_DNA"/>
</dbReference>
<accession>A0A0W0R1B2</accession>
<dbReference type="Gene3D" id="3.40.1520.20">
    <property type="match status" value="1"/>
</dbReference>
<proteinExistence type="predicted"/>
<evidence type="ECO:0000313" key="3">
    <source>
        <dbReference type="EMBL" id="VEH82974.1"/>
    </source>
</evidence>
<dbReference type="EMBL" id="LNKA01000019">
    <property type="protein sequence ID" value="KTC64855.1"/>
    <property type="molecule type" value="Genomic_DNA"/>
</dbReference>
<name>A0A0W0R1B2_9GAMM</name>
<dbReference type="Proteomes" id="UP000054859">
    <property type="component" value="Unassembled WGS sequence"/>
</dbReference>
<protein>
    <submittedName>
        <fullName evidence="2">Hemolysin, lipoprotein</fullName>
    </submittedName>
</protein>
<dbReference type="PATRIC" id="fig|45056.6.peg.2221"/>
<dbReference type="Pfam" id="PF04972">
    <property type="entry name" value="BON"/>
    <property type="match status" value="2"/>
</dbReference>
<evidence type="ECO:0000313" key="5">
    <source>
        <dbReference type="Proteomes" id="UP000281170"/>
    </source>
</evidence>
<keyword evidence="3" id="KW-0614">Plasmid</keyword>
<dbReference type="RefSeq" id="WP_065310977.1">
    <property type="nucleotide sequence ID" value="NZ_CAAAHS010000001.1"/>
</dbReference>
<dbReference type="OrthoDB" id="9783990at2"/>
<dbReference type="KEGG" id="ladl:NCTC12735_00207"/>
<evidence type="ECO:0000313" key="4">
    <source>
        <dbReference type="Proteomes" id="UP000054859"/>
    </source>
</evidence>
<feature type="domain" description="BON" evidence="1">
    <location>
        <begin position="44"/>
        <end position="114"/>
    </location>
</feature>
<keyword evidence="2" id="KW-0449">Lipoprotein</keyword>
<keyword evidence="4" id="KW-1185">Reference proteome</keyword>
<reference evidence="3 5" key="2">
    <citation type="submission" date="2018-12" db="EMBL/GenBank/DDBJ databases">
        <authorList>
            <consortium name="Pathogen Informatics"/>
        </authorList>
    </citation>
    <scope>NUCLEOTIDE SEQUENCE [LARGE SCALE GENOMIC DNA]</scope>
    <source>
        <strain evidence="3 5">NCTC12735</strain>
        <plasmid evidence="5">8</plasmid>
    </source>
</reference>
<feature type="domain" description="BON" evidence="1">
    <location>
        <begin position="121"/>
        <end position="191"/>
    </location>
</feature>
<dbReference type="STRING" id="45056.Lade_2149"/>
<dbReference type="InterPro" id="IPR007055">
    <property type="entry name" value="BON_dom"/>
</dbReference>
<reference evidence="2 4" key="1">
    <citation type="submission" date="2015-11" db="EMBL/GenBank/DDBJ databases">
        <title>Identification of large and diverse effector repertoires of 38 Legionella species.</title>
        <authorList>
            <person name="Burstein D."/>
            <person name="Amaro F."/>
            <person name="Zusman T."/>
            <person name="Lifshitz Z."/>
            <person name="Cohen O."/>
            <person name="Gilbert J.A."/>
            <person name="Pupko T."/>
            <person name="Shuman H.A."/>
            <person name="Segal G."/>
        </authorList>
    </citation>
    <scope>NUCLEOTIDE SEQUENCE [LARGE SCALE GENOMIC DNA]</scope>
    <source>
        <strain evidence="2 4">1762-AUS-E</strain>
    </source>
</reference>
<gene>
    <name evidence="3" type="primary">osmY_2</name>
    <name evidence="2" type="ORF">Lade_2149</name>
    <name evidence="3" type="ORF">NCTC12735_00207</name>
</gene>
<dbReference type="AlphaFoldDB" id="A0A0W0R1B2"/>
<evidence type="ECO:0000259" key="1">
    <source>
        <dbReference type="PROSITE" id="PS50914"/>
    </source>
</evidence>
<dbReference type="PROSITE" id="PS50914">
    <property type="entry name" value="BON"/>
    <property type="match status" value="2"/>
</dbReference>
<evidence type="ECO:0000313" key="2">
    <source>
        <dbReference type="EMBL" id="KTC64855.1"/>
    </source>
</evidence>
<dbReference type="PANTHER" id="PTHR34606">
    <property type="entry name" value="BON DOMAIN-CONTAINING PROTEIN"/>
    <property type="match status" value="1"/>
</dbReference>
<dbReference type="PANTHER" id="PTHR34606:SF15">
    <property type="entry name" value="BON DOMAIN-CONTAINING PROTEIN"/>
    <property type="match status" value="1"/>
</dbReference>